<accession>A0ABD5T9C2</accession>
<reference evidence="1 2" key="1">
    <citation type="journal article" date="2019" name="Int. J. Syst. Evol. Microbiol.">
        <title>The Global Catalogue of Microorganisms (GCM) 10K type strain sequencing project: providing services to taxonomists for standard genome sequencing and annotation.</title>
        <authorList>
            <consortium name="The Broad Institute Genomics Platform"/>
            <consortium name="The Broad Institute Genome Sequencing Center for Infectious Disease"/>
            <person name="Wu L."/>
            <person name="Ma J."/>
        </authorList>
    </citation>
    <scope>NUCLEOTIDE SEQUENCE [LARGE SCALE GENOMIC DNA]</scope>
    <source>
        <strain evidence="1 2">PJ61</strain>
    </source>
</reference>
<organism evidence="1 2">
    <name type="scientific">Halorubrum pallidum</name>
    <dbReference type="NCBI Taxonomy" id="1526114"/>
    <lineage>
        <taxon>Archaea</taxon>
        <taxon>Methanobacteriati</taxon>
        <taxon>Methanobacteriota</taxon>
        <taxon>Stenosarchaea group</taxon>
        <taxon>Halobacteria</taxon>
        <taxon>Halobacteriales</taxon>
        <taxon>Haloferacaceae</taxon>
        <taxon>Halorubrum</taxon>
    </lineage>
</organism>
<comment type="caution">
    <text evidence="1">The sequence shown here is derived from an EMBL/GenBank/DDBJ whole genome shotgun (WGS) entry which is preliminary data.</text>
</comment>
<dbReference type="Proteomes" id="UP001596274">
    <property type="component" value="Unassembled WGS sequence"/>
</dbReference>
<evidence type="ECO:0000313" key="2">
    <source>
        <dbReference type="Proteomes" id="UP001596274"/>
    </source>
</evidence>
<evidence type="ECO:0000313" key="1">
    <source>
        <dbReference type="EMBL" id="MFC6772083.1"/>
    </source>
</evidence>
<dbReference type="EMBL" id="JBHSWT010000630">
    <property type="protein sequence ID" value="MFC6772083.1"/>
    <property type="molecule type" value="Genomic_DNA"/>
</dbReference>
<proteinExistence type="predicted"/>
<protein>
    <submittedName>
        <fullName evidence="1">Uncharacterized protein</fullName>
    </submittedName>
</protein>
<dbReference type="AlphaFoldDB" id="A0ABD5T9C2"/>
<keyword evidence="2" id="KW-1185">Reference proteome</keyword>
<name>A0ABD5T9C2_9EURY</name>
<gene>
    <name evidence="1" type="ORF">ACFQDD_11255</name>
</gene>
<sequence>MTLATGETIRIHESWDPLDEVEVNGAEIMDVLSDDVQAEIVEAFNAVRDDWHEEAVESVAELPDHVHDDWEDWVEPRSSLPRLEILSRVLEAREDVYVWTTVHSQTIVTNLGKPPVEPEQMER</sequence>